<comment type="caution">
    <text evidence="4">The sequence shown here is derived from an EMBL/GenBank/DDBJ whole genome shotgun (WGS) entry which is preliminary data.</text>
</comment>
<dbReference type="PROSITE" id="PS50102">
    <property type="entry name" value="RRM"/>
    <property type="match status" value="1"/>
</dbReference>
<dbReference type="EMBL" id="CAIJEO010000005">
    <property type="protein sequence ID" value="CAD0093791.1"/>
    <property type="molecule type" value="Genomic_DNA"/>
</dbReference>
<feature type="region of interest" description="Disordered" evidence="2">
    <location>
        <begin position="747"/>
        <end position="930"/>
    </location>
</feature>
<sequence length="1286" mass="141811">MNMTSWLGDTVSDKVGEAVAYKIANRDGIKPEPSSLLDVTENGSNFKVRMNMPSVSLYVLKVQGSLLTVTDGATSMHARLSSHCRTRFQNQYSPSLSFIEKKSITSTIADINYTSIGPFNMRIQLLLSSLTISLNPMDLTDIRVVRITPLHTLPRIKEYLIQLQQFEQSTAEPPTAVDDPVSVLEPSDIEDLEMVEASPSASSAAERTVSLKRSHALSSPSHLSSHRVVKPRIHHEDEDVIVQTGINLQQPVQLQSNDSQDRSKLLSLLHRGTGARASVTTDREQALRLGGFISAQMAPPPIPAPVNINVQPQAPSQPASQPISQTFESQVPMADIPVVESAKEDIRPKNTSIVQPESGNMPFDTQPKIHLPNNTTTSAQPEPLEVTQSSLPRVPPSRAPLPSQSEALAASLTTSSSHLLDNSSSSMQGPLHRAPPALMIKYARRHIPGNQRKLLDKHSSWWPPRPGTTFPHPNVPVEVLTKTVEAAERRAAKQKEKEQEKQSQEGSERERVHLQDALPATQATENTLLSWESSPESHTRSRMDTFRRSTNFLDPEPPPARLPPGELPPDSSAENQMQVDEPEVVESLDQISSSPPSGSLSQESYAIELDSLAPPQQNLRQLPEYPLGSPEESSSRSNPGTQPDKSELPDPVGKSTSHNRSRPERDGRASSPILEVAASPQPYKGSEEESVMRSRGSGHDELSVSQNLRHVNATSSMDDQPEIEDDVIMVDQPQANNDLAVNKHEVHIVADSPKPSLRQNRRTSWGLSESAETIEQRRAREKRQFFEERRKTAADNTNVSTTVVPGPKARQNDEHEKNPEAPDLDAEPKPDPMDVDESEPEPSKPVDPSVIDRAKIIEQWRRQSSQKDDRLVSGASTTGNGPESDAPGPNIPNHAVSEPSVSVPATDEATAPEMPVRPVRSLPPRPSCNVDVQARNPKLLIRQQIKKGTFGVPSRALWVGSLPDYIDNRQLQQLFAEFNPVSASAKKQSGFVNFNDVDTACRAFEEKHETPFHGNMIVCKFTAPRGPVPVQEVSDHHPLPSPSRLVVPASTATHNVANSAPTLTVDDLFRQLVSKRNFKGNRTAFETLCKNLHTSSDVPLPHWDNYVVLHPAEFVPYANRTIANGGQVVDYDAYWRDHLQKTAKPDLRPVLTPARLDAIFNPTHATGSSANKPSAPVTPQTTPNARRPLPPRSQETPPSTSSHTPRAVTEDLRRSVVERNAQSTTDSPRNVALKQPHPLSDLPDPLRTSKWLRQNFTKDPQGRVVQQKLYQMYKEDFSNATVPLMS</sequence>
<evidence type="ECO:0000313" key="5">
    <source>
        <dbReference type="Proteomes" id="UP000714618"/>
    </source>
</evidence>
<feature type="region of interest" description="Disordered" evidence="2">
    <location>
        <begin position="488"/>
        <end position="705"/>
    </location>
</feature>
<feature type="compositionally biased region" description="Basic and acidic residues" evidence="2">
    <location>
        <begin position="685"/>
        <end position="702"/>
    </location>
</feature>
<feature type="compositionally biased region" description="Basic and acidic residues" evidence="2">
    <location>
        <begin position="488"/>
        <end position="514"/>
    </location>
</feature>
<feature type="compositionally biased region" description="Polar residues" evidence="2">
    <location>
        <begin position="349"/>
        <end position="358"/>
    </location>
</feature>
<feature type="compositionally biased region" description="Polar residues" evidence="2">
    <location>
        <begin position="372"/>
        <end position="391"/>
    </location>
</feature>
<dbReference type="InterPro" id="IPR000504">
    <property type="entry name" value="RRM_dom"/>
</dbReference>
<feature type="compositionally biased region" description="Polar residues" evidence="2">
    <location>
        <begin position="631"/>
        <end position="643"/>
    </location>
</feature>
<feature type="compositionally biased region" description="Polar residues" evidence="2">
    <location>
        <begin position="1163"/>
        <end position="1184"/>
    </location>
</feature>
<dbReference type="GO" id="GO:0003723">
    <property type="term" value="F:RNA binding"/>
    <property type="evidence" value="ECO:0007669"/>
    <property type="project" value="UniProtKB-UniRule"/>
</dbReference>
<evidence type="ECO:0000256" key="1">
    <source>
        <dbReference type="PROSITE-ProRule" id="PRU00176"/>
    </source>
</evidence>
<dbReference type="OrthoDB" id="3538943at2759"/>
<feature type="non-terminal residue" evidence="4">
    <location>
        <position position="1"/>
    </location>
</feature>
<feature type="compositionally biased region" description="Basic and acidic residues" evidence="2">
    <location>
        <begin position="774"/>
        <end position="793"/>
    </location>
</feature>
<feature type="compositionally biased region" description="Polar residues" evidence="2">
    <location>
        <begin position="762"/>
        <end position="773"/>
    </location>
</feature>
<feature type="region of interest" description="Disordered" evidence="2">
    <location>
        <begin position="345"/>
        <end position="432"/>
    </location>
</feature>
<feature type="compositionally biased region" description="Polar residues" evidence="2">
    <location>
        <begin position="521"/>
        <end position="534"/>
    </location>
</feature>
<protein>
    <recommendedName>
        <fullName evidence="3">RRM domain-containing protein</fullName>
    </recommendedName>
</protein>
<feature type="compositionally biased region" description="Low complexity" evidence="2">
    <location>
        <begin position="403"/>
        <end position="426"/>
    </location>
</feature>
<dbReference type="Pfam" id="PF00076">
    <property type="entry name" value="RRM_1"/>
    <property type="match status" value="1"/>
</dbReference>
<feature type="compositionally biased region" description="Pro residues" evidence="2">
    <location>
        <begin position="555"/>
        <end position="567"/>
    </location>
</feature>
<feature type="compositionally biased region" description="Polar residues" evidence="2">
    <location>
        <begin position="1193"/>
        <end position="1204"/>
    </location>
</feature>
<feature type="compositionally biased region" description="Basic and acidic residues" evidence="2">
    <location>
        <begin position="1208"/>
        <end position="1217"/>
    </location>
</feature>
<dbReference type="Gene3D" id="3.30.70.330">
    <property type="match status" value="1"/>
</dbReference>
<organism evidence="4 5">
    <name type="scientific">Aureobasidium mustum</name>
    <dbReference type="NCBI Taxonomy" id="2773714"/>
    <lineage>
        <taxon>Eukaryota</taxon>
        <taxon>Fungi</taxon>
        <taxon>Dikarya</taxon>
        <taxon>Ascomycota</taxon>
        <taxon>Pezizomycotina</taxon>
        <taxon>Dothideomycetes</taxon>
        <taxon>Dothideomycetidae</taxon>
        <taxon>Dothideales</taxon>
        <taxon>Saccotheciaceae</taxon>
        <taxon>Aureobasidium</taxon>
    </lineage>
</organism>
<keyword evidence="1" id="KW-0694">RNA-binding</keyword>
<dbReference type="InterPro" id="IPR012677">
    <property type="entry name" value="Nucleotide-bd_a/b_plait_sf"/>
</dbReference>
<feature type="compositionally biased region" description="Basic and acidic residues" evidence="2">
    <location>
        <begin position="535"/>
        <end position="547"/>
    </location>
</feature>
<dbReference type="SMART" id="SM00360">
    <property type="entry name" value="RRM"/>
    <property type="match status" value="1"/>
</dbReference>
<feature type="compositionally biased region" description="Basic and acidic residues" evidence="2">
    <location>
        <begin position="810"/>
        <end position="832"/>
    </location>
</feature>
<reference evidence="4" key="1">
    <citation type="submission" date="2020-06" db="EMBL/GenBank/DDBJ databases">
        <authorList>
            <person name="Onetto C."/>
        </authorList>
    </citation>
    <scope>NUCLEOTIDE SEQUENCE</scope>
</reference>
<dbReference type="SUPFAM" id="SSF54928">
    <property type="entry name" value="RNA-binding domain, RBD"/>
    <property type="match status" value="1"/>
</dbReference>
<evidence type="ECO:0000259" key="3">
    <source>
        <dbReference type="PROSITE" id="PS50102"/>
    </source>
</evidence>
<feature type="compositionally biased region" description="Basic and acidic residues" evidence="2">
    <location>
        <begin position="850"/>
        <end position="871"/>
    </location>
</feature>
<keyword evidence="5" id="KW-1185">Reference proteome</keyword>
<feature type="compositionally biased region" description="Polar residues" evidence="2">
    <location>
        <begin position="794"/>
        <end position="803"/>
    </location>
</feature>
<feature type="region of interest" description="Disordered" evidence="2">
    <location>
        <begin position="1161"/>
        <end position="1246"/>
    </location>
</feature>
<feature type="region of interest" description="Disordered" evidence="2">
    <location>
        <begin position="196"/>
        <end position="229"/>
    </location>
</feature>
<proteinExistence type="predicted"/>
<dbReference type="CDD" id="cd00590">
    <property type="entry name" value="RRM_SF"/>
    <property type="match status" value="1"/>
</dbReference>
<feature type="compositionally biased region" description="Low complexity" evidence="2">
    <location>
        <begin position="587"/>
        <end position="604"/>
    </location>
</feature>
<feature type="domain" description="RRM" evidence="3">
    <location>
        <begin position="955"/>
        <end position="1024"/>
    </location>
</feature>
<accession>A0A9N8JSF7</accession>
<dbReference type="Proteomes" id="UP000714618">
    <property type="component" value="Unassembled WGS sequence"/>
</dbReference>
<evidence type="ECO:0000313" key="4">
    <source>
        <dbReference type="EMBL" id="CAD0093791.1"/>
    </source>
</evidence>
<dbReference type="InterPro" id="IPR035979">
    <property type="entry name" value="RBD_domain_sf"/>
</dbReference>
<name>A0A9N8JSF7_9PEZI</name>
<evidence type="ECO:0000256" key="2">
    <source>
        <dbReference type="SAM" id="MobiDB-lite"/>
    </source>
</evidence>
<gene>
    <name evidence="4" type="ORF">AWRI4233_LOCUS4382</name>
</gene>